<reference evidence="10" key="1">
    <citation type="submission" date="2013-10" db="EMBL/GenBank/DDBJ databases">
        <title>Genomic analysis of the causative agents of coccidiosis in chickens.</title>
        <authorList>
            <person name="Reid A.J."/>
            <person name="Blake D."/>
            <person name="Billington K."/>
            <person name="Browne H."/>
            <person name="Dunn M."/>
            <person name="Hung S."/>
            <person name="Kawahara F."/>
            <person name="Miranda-Saavedra D."/>
            <person name="Mourier T."/>
            <person name="Nagra H."/>
            <person name="Otto T.D."/>
            <person name="Rawlings N."/>
            <person name="Sanchez A."/>
            <person name="Sanders M."/>
            <person name="Subramaniam C."/>
            <person name="Tay Y."/>
            <person name="Dear P."/>
            <person name="Doerig C."/>
            <person name="Gruber A."/>
            <person name="Parkinson J."/>
            <person name="Shirley M."/>
            <person name="Wan K.L."/>
            <person name="Berriman M."/>
            <person name="Tomley F."/>
            <person name="Pain A."/>
        </authorList>
    </citation>
    <scope>NUCLEOTIDE SEQUENCE [LARGE SCALE GENOMIC DNA]</scope>
    <source>
        <strain evidence="10">Houghton</strain>
    </source>
</reference>
<evidence type="ECO:0000259" key="8">
    <source>
        <dbReference type="Pfam" id="PF00326"/>
    </source>
</evidence>
<evidence type="ECO:0000256" key="1">
    <source>
        <dbReference type="ARBA" id="ARBA00001070"/>
    </source>
</evidence>
<evidence type="ECO:0000256" key="3">
    <source>
        <dbReference type="ARBA" id="ARBA00022670"/>
    </source>
</evidence>
<protein>
    <recommendedName>
        <fullName evidence="6">Prolyl endopeptidase</fullName>
        <ecNumber evidence="6">3.4.21.-</ecNumber>
    </recommendedName>
</protein>
<keyword evidence="11" id="KW-1185">Reference proteome</keyword>
<dbReference type="FunFam" id="3.40.50.1820:FF:000005">
    <property type="entry name" value="Prolyl endopeptidase"/>
    <property type="match status" value="1"/>
</dbReference>
<dbReference type="InterPro" id="IPR001375">
    <property type="entry name" value="Peptidase_S9_cat"/>
</dbReference>
<dbReference type="OrthoDB" id="248387at2759"/>
<proteinExistence type="inferred from homology"/>
<gene>
    <name evidence="10" type="ORF">ETH_00028960</name>
</gene>
<evidence type="ECO:0000256" key="5">
    <source>
        <dbReference type="ARBA" id="ARBA00022825"/>
    </source>
</evidence>
<dbReference type="InterPro" id="IPR002471">
    <property type="entry name" value="Pept_S9_AS"/>
</dbReference>
<evidence type="ECO:0000256" key="6">
    <source>
        <dbReference type="RuleBase" id="RU368024"/>
    </source>
</evidence>
<dbReference type="GO" id="GO:0070012">
    <property type="term" value="F:oligopeptidase activity"/>
    <property type="evidence" value="ECO:0007669"/>
    <property type="project" value="TreeGrafter"/>
</dbReference>
<comment type="catalytic activity">
    <reaction evidence="1">
        <text>Hydrolysis of Pro-|-Xaa &gt;&gt; Ala-|-Xaa in oligopeptides.</text>
        <dbReference type="EC" id="3.4.21.26"/>
    </reaction>
</comment>
<sequence>MAPTTLSYPHARRGPDVEDHFGTRVADPYRWLEDPESEETKAFVASENEISEKYLNTPVRGQILMALKKFQDYPKFGTPFKGGDFWYSWRNSGLQNQSVLHRHKDRQGEESEVFLDPNTWTEDGTATVGSYKFTDDGSMMAFARGDKGSDWRTIYIMDVASGRLLDDRLHHAKFTSLQWVGNTRLFYNRYDVPEGADVNGMENTKNEFQKLYCHEVGTPQAQDILVLGFPSEPKWMASATVTDDEKFIVAGISRSCEPTNKLWIATLPSIDEPTEAYAHLKWVKIADTFDAGYEYVANDDNVFMLTTNCDAPKNKIVKVDITQPGTSMVDVVPEADSVLEDVQVIAGDRMVLHYTEDVKSRLYVHRLDGERIASIEIPVGSVFEMSGKRKFNHFLFSVTSFDTPRVIYEVDVDSGRYGVSIMRRTTISDLPLDTLEVTQEFFTSKDGTRIPMFLMRQRNRTKSGPQPMLLYGYGGFNISLTPYFSLAFALSALYLGLGLAVPNIRGGGEYGVGWYKAAIKEKKQVSYDDFQSAAEYLFKKGYSSPDQLAIMGGSNGGLLVGACANQRPDLFRAVVAKVGVMDLLRFHKFTIGHAWVSDYGDPDKEEDFTHIYKISPLHNIKPEVAQSDKQPAVLVMTADHDDRVSPFHSLKYIAELQHAAGYSSPVSIPLIAHIDTKAGHGGGKPLMKVLEEQADTYGFIASVLGLKWSCPETEKEV</sequence>
<evidence type="ECO:0000256" key="2">
    <source>
        <dbReference type="ARBA" id="ARBA00005228"/>
    </source>
</evidence>
<dbReference type="InterPro" id="IPR023302">
    <property type="entry name" value="Pept_S9A_N"/>
</dbReference>
<dbReference type="GO" id="GO:0004252">
    <property type="term" value="F:serine-type endopeptidase activity"/>
    <property type="evidence" value="ECO:0007669"/>
    <property type="project" value="UniProtKB-UniRule"/>
</dbReference>
<dbReference type="SUPFAM" id="SSF50993">
    <property type="entry name" value="Peptidase/esterase 'gauge' domain"/>
    <property type="match status" value="1"/>
</dbReference>
<feature type="region of interest" description="Disordered" evidence="7">
    <location>
        <begin position="1"/>
        <end position="20"/>
    </location>
</feature>
<reference evidence="10" key="2">
    <citation type="submission" date="2013-10" db="EMBL/GenBank/DDBJ databases">
        <authorList>
            <person name="Aslett M."/>
        </authorList>
    </citation>
    <scope>NUCLEOTIDE SEQUENCE [LARGE SCALE GENOMIC DNA]</scope>
    <source>
        <strain evidence="10">Houghton</strain>
    </source>
</reference>
<dbReference type="Pfam" id="PF02897">
    <property type="entry name" value="Peptidase_S9_N"/>
    <property type="match status" value="1"/>
</dbReference>
<dbReference type="GeneID" id="25254885"/>
<dbReference type="InterPro" id="IPR002470">
    <property type="entry name" value="Peptidase_S9A"/>
</dbReference>
<keyword evidence="5 6" id="KW-0720">Serine protease</keyword>
<evidence type="ECO:0000313" key="10">
    <source>
        <dbReference type="EMBL" id="CDJ38933.1"/>
    </source>
</evidence>
<keyword evidence="3 6" id="KW-0645">Protease</keyword>
<name>U6KPV9_EIMTE</name>
<evidence type="ECO:0000313" key="11">
    <source>
        <dbReference type="Proteomes" id="UP000030747"/>
    </source>
</evidence>
<dbReference type="Proteomes" id="UP000030747">
    <property type="component" value="Unassembled WGS sequence"/>
</dbReference>
<dbReference type="PROSITE" id="PS00708">
    <property type="entry name" value="PRO_ENDOPEP_SER"/>
    <property type="match status" value="1"/>
</dbReference>
<comment type="similarity">
    <text evidence="2 6">Belongs to the peptidase S9A family.</text>
</comment>
<feature type="domain" description="Peptidase S9A N-terminal" evidence="9">
    <location>
        <begin position="9"/>
        <end position="416"/>
    </location>
</feature>
<dbReference type="FunFam" id="2.130.10.120:FF:000001">
    <property type="entry name" value="Prolyl endopeptidase"/>
    <property type="match status" value="1"/>
</dbReference>
<evidence type="ECO:0000256" key="7">
    <source>
        <dbReference type="SAM" id="MobiDB-lite"/>
    </source>
</evidence>
<dbReference type="Pfam" id="PF00326">
    <property type="entry name" value="Peptidase_S9"/>
    <property type="match status" value="1"/>
</dbReference>
<dbReference type="VEuPathDB" id="ToxoDB:ETH2_1319300"/>
<dbReference type="GO" id="GO:0006508">
    <property type="term" value="P:proteolysis"/>
    <property type="evidence" value="ECO:0007669"/>
    <property type="project" value="UniProtKB-KW"/>
</dbReference>
<dbReference type="RefSeq" id="XP_013229688.1">
    <property type="nucleotide sequence ID" value="XM_013374234.1"/>
</dbReference>
<evidence type="ECO:0000256" key="4">
    <source>
        <dbReference type="ARBA" id="ARBA00022801"/>
    </source>
</evidence>
<dbReference type="InterPro" id="IPR029058">
    <property type="entry name" value="AB_hydrolase_fold"/>
</dbReference>
<feature type="domain" description="Peptidase S9 prolyl oligopeptidase catalytic" evidence="8">
    <location>
        <begin position="494"/>
        <end position="705"/>
    </location>
</feature>
<dbReference type="EMBL" id="HG674134">
    <property type="protein sequence ID" value="CDJ38933.1"/>
    <property type="molecule type" value="Genomic_DNA"/>
</dbReference>
<accession>U6KPV9</accession>
<dbReference type="EC" id="3.4.21.-" evidence="6"/>
<dbReference type="PRINTS" id="PR00862">
    <property type="entry name" value="PROLIGOPTASE"/>
</dbReference>
<evidence type="ECO:0000259" key="9">
    <source>
        <dbReference type="Pfam" id="PF02897"/>
    </source>
</evidence>
<keyword evidence="4 6" id="KW-0378">Hydrolase</keyword>
<dbReference type="Gene3D" id="2.130.10.120">
    <property type="entry name" value="Prolyl oligopeptidase, N-terminal domain"/>
    <property type="match status" value="1"/>
</dbReference>
<dbReference type="PANTHER" id="PTHR42881:SF2">
    <property type="entry name" value="PROLYL ENDOPEPTIDASE"/>
    <property type="match status" value="1"/>
</dbReference>
<dbReference type="SUPFAM" id="SSF53474">
    <property type="entry name" value="alpha/beta-Hydrolases"/>
    <property type="match status" value="1"/>
</dbReference>
<dbReference type="VEuPathDB" id="ToxoDB:ETH_00028960"/>
<organism evidence="10 11">
    <name type="scientific">Eimeria tenella</name>
    <name type="common">Coccidian parasite</name>
    <dbReference type="NCBI Taxonomy" id="5802"/>
    <lineage>
        <taxon>Eukaryota</taxon>
        <taxon>Sar</taxon>
        <taxon>Alveolata</taxon>
        <taxon>Apicomplexa</taxon>
        <taxon>Conoidasida</taxon>
        <taxon>Coccidia</taxon>
        <taxon>Eucoccidiorida</taxon>
        <taxon>Eimeriorina</taxon>
        <taxon>Eimeriidae</taxon>
        <taxon>Eimeria</taxon>
    </lineage>
</organism>
<dbReference type="InterPro" id="IPR051167">
    <property type="entry name" value="Prolyl_oligopep/macrocyclase"/>
</dbReference>
<dbReference type="PANTHER" id="PTHR42881">
    <property type="entry name" value="PROLYL ENDOPEPTIDASE"/>
    <property type="match status" value="1"/>
</dbReference>
<dbReference type="GO" id="GO:0005829">
    <property type="term" value="C:cytosol"/>
    <property type="evidence" value="ECO:0007669"/>
    <property type="project" value="TreeGrafter"/>
</dbReference>
<dbReference type="AlphaFoldDB" id="U6KPV9"/>
<dbReference type="Gene3D" id="3.40.50.1820">
    <property type="entry name" value="alpha/beta hydrolase"/>
    <property type="match status" value="1"/>
</dbReference>
<dbReference type="OMA" id="DGCKNAN"/>